<evidence type="ECO:0000256" key="10">
    <source>
        <dbReference type="ARBA" id="ARBA00022837"/>
    </source>
</evidence>
<dbReference type="SUPFAM" id="SSF81324">
    <property type="entry name" value="Voltage-gated potassium channels"/>
    <property type="match status" value="2"/>
</dbReference>
<gene>
    <name evidence="18" type="ORF">H6P81_013695</name>
</gene>
<comment type="subunit">
    <text evidence="3">Homodimer.</text>
</comment>
<sequence>MDEHLLSEVPCQSYDPTKDDNLLPLISISALETSILIPEAELHGVANSNHRCPAKASSLNLAGNNISRRSAVPKSYSAPSFFTNFKGSSPPSEHHNQHERSCRSSTPPLIKQALLAVGLYVSALVLFYATTSECFRSHPTLRLVDALYFSVVTLCTIGYGDIVPSTTFTKLFTCAFILVGFGFIDILLNGLLTYVLDRQEALLLSSVDLRWRKAVFGSYVFDAKKGRMRIRMKVGLALGVVVCCIALGTIMVRVLERLSWVDSFYFSVTSVTTVGYGDYSFRTLKGRLFATVWLLVSTLAVARAFLYLAELRIEKRNRGIAKWVLHRKMTLGDLVAADLDNDGSIRWNDISSRIRQILGRVGGLRVLD</sequence>
<dbReference type="GO" id="GO:0022841">
    <property type="term" value="F:potassium ion leak channel activity"/>
    <property type="evidence" value="ECO:0007669"/>
    <property type="project" value="TreeGrafter"/>
</dbReference>
<evidence type="ECO:0000256" key="12">
    <source>
        <dbReference type="ARBA" id="ARBA00022989"/>
    </source>
</evidence>
<evidence type="ECO:0000256" key="15">
    <source>
        <dbReference type="ARBA" id="ARBA00023303"/>
    </source>
</evidence>
<comment type="similarity">
    <text evidence="2">Belongs to the two pore domain potassium channel (TC 1.A.1.7) family.</text>
</comment>
<evidence type="ECO:0000256" key="3">
    <source>
        <dbReference type="ARBA" id="ARBA00011738"/>
    </source>
</evidence>
<evidence type="ECO:0000256" key="5">
    <source>
        <dbReference type="ARBA" id="ARBA00022538"/>
    </source>
</evidence>
<comment type="subcellular location">
    <subcellularLocation>
        <location evidence="1">Membrane</location>
        <topology evidence="1">Multi-pass membrane protein</topology>
    </subcellularLocation>
</comment>
<keyword evidence="19" id="KW-1185">Reference proteome</keyword>
<dbReference type="EMBL" id="JAINDJ010000005">
    <property type="protein sequence ID" value="KAG9447567.1"/>
    <property type="molecule type" value="Genomic_DNA"/>
</dbReference>
<proteinExistence type="inferred from homology"/>
<feature type="transmembrane region" description="Helical" evidence="16">
    <location>
        <begin position="109"/>
        <end position="129"/>
    </location>
</feature>
<keyword evidence="15" id="KW-0407">Ion channel</keyword>
<evidence type="ECO:0000259" key="17">
    <source>
        <dbReference type="Pfam" id="PF07885"/>
    </source>
</evidence>
<dbReference type="Proteomes" id="UP000825729">
    <property type="component" value="Unassembled WGS sequence"/>
</dbReference>
<dbReference type="FunFam" id="1.10.287.70:FF:000138">
    <property type="entry name" value="Two-pore potassium channel 2-like"/>
    <property type="match status" value="1"/>
</dbReference>
<keyword evidence="5" id="KW-0633">Potassium transport</keyword>
<dbReference type="PANTHER" id="PTHR11003">
    <property type="entry name" value="POTASSIUM CHANNEL, SUBFAMILY K"/>
    <property type="match status" value="1"/>
</dbReference>
<evidence type="ECO:0000313" key="18">
    <source>
        <dbReference type="EMBL" id="KAG9447567.1"/>
    </source>
</evidence>
<evidence type="ECO:0000256" key="9">
    <source>
        <dbReference type="ARBA" id="ARBA00022826"/>
    </source>
</evidence>
<evidence type="ECO:0000256" key="14">
    <source>
        <dbReference type="ARBA" id="ARBA00023136"/>
    </source>
</evidence>
<keyword evidence="4" id="KW-0813">Transport</keyword>
<name>A0AAV7EJ06_ARIFI</name>
<dbReference type="GO" id="GO:0046872">
    <property type="term" value="F:metal ion binding"/>
    <property type="evidence" value="ECO:0007669"/>
    <property type="project" value="UniProtKB-KW"/>
</dbReference>
<dbReference type="GO" id="GO:0015271">
    <property type="term" value="F:outward rectifier potassium channel activity"/>
    <property type="evidence" value="ECO:0007669"/>
    <property type="project" value="TreeGrafter"/>
</dbReference>
<dbReference type="InterPro" id="IPR003280">
    <property type="entry name" value="2pore_dom_K_chnl"/>
</dbReference>
<evidence type="ECO:0000256" key="8">
    <source>
        <dbReference type="ARBA" id="ARBA00022737"/>
    </source>
</evidence>
<dbReference type="PANTHER" id="PTHR11003:SF303">
    <property type="entry name" value="OS01G0696100 PROTEIN"/>
    <property type="match status" value="1"/>
</dbReference>
<keyword evidence="7" id="KW-0479">Metal-binding</keyword>
<dbReference type="InterPro" id="IPR013099">
    <property type="entry name" value="K_chnl_dom"/>
</dbReference>
<keyword evidence="10" id="KW-0106">Calcium</keyword>
<dbReference type="FunFam" id="1.10.287.70:FF:000102">
    <property type="entry name" value="Two-pore potassium channel 3"/>
    <property type="match status" value="1"/>
</dbReference>
<evidence type="ECO:0000256" key="6">
    <source>
        <dbReference type="ARBA" id="ARBA00022692"/>
    </source>
</evidence>
<dbReference type="AlphaFoldDB" id="A0AAV7EJ06"/>
<feature type="transmembrane region" description="Helical" evidence="16">
    <location>
        <begin position="141"/>
        <end position="159"/>
    </location>
</feature>
<feature type="domain" description="Potassium channel" evidence="17">
    <location>
        <begin position="124"/>
        <end position="194"/>
    </location>
</feature>
<dbReference type="Gene3D" id="1.10.287.70">
    <property type="match status" value="2"/>
</dbReference>
<dbReference type="GO" id="GO:0030322">
    <property type="term" value="P:stabilization of membrane potential"/>
    <property type="evidence" value="ECO:0007669"/>
    <property type="project" value="TreeGrafter"/>
</dbReference>
<keyword evidence="12 16" id="KW-1133">Transmembrane helix</keyword>
<keyword evidence="11" id="KW-0630">Potassium</keyword>
<dbReference type="PRINTS" id="PR01333">
    <property type="entry name" value="2POREKCHANEL"/>
</dbReference>
<accession>A0AAV7EJ06</accession>
<dbReference type="Pfam" id="PF07885">
    <property type="entry name" value="Ion_trans_2"/>
    <property type="match status" value="2"/>
</dbReference>
<feature type="transmembrane region" description="Helical" evidence="16">
    <location>
        <begin position="171"/>
        <end position="196"/>
    </location>
</feature>
<evidence type="ECO:0000256" key="1">
    <source>
        <dbReference type="ARBA" id="ARBA00004141"/>
    </source>
</evidence>
<evidence type="ECO:0000313" key="19">
    <source>
        <dbReference type="Proteomes" id="UP000825729"/>
    </source>
</evidence>
<feature type="domain" description="Potassium channel" evidence="17">
    <location>
        <begin position="240"/>
        <end position="310"/>
    </location>
</feature>
<evidence type="ECO:0000256" key="16">
    <source>
        <dbReference type="SAM" id="Phobius"/>
    </source>
</evidence>
<evidence type="ECO:0000256" key="4">
    <source>
        <dbReference type="ARBA" id="ARBA00022448"/>
    </source>
</evidence>
<keyword evidence="6 16" id="KW-0812">Transmembrane</keyword>
<dbReference type="GO" id="GO:0009705">
    <property type="term" value="C:plant-type vacuole membrane"/>
    <property type="evidence" value="ECO:0007669"/>
    <property type="project" value="TreeGrafter"/>
</dbReference>
<keyword evidence="9" id="KW-0631">Potassium channel</keyword>
<organism evidence="18 19">
    <name type="scientific">Aristolochia fimbriata</name>
    <name type="common">White veined hardy Dutchman's pipe vine</name>
    <dbReference type="NCBI Taxonomy" id="158543"/>
    <lineage>
        <taxon>Eukaryota</taxon>
        <taxon>Viridiplantae</taxon>
        <taxon>Streptophyta</taxon>
        <taxon>Embryophyta</taxon>
        <taxon>Tracheophyta</taxon>
        <taxon>Spermatophyta</taxon>
        <taxon>Magnoliopsida</taxon>
        <taxon>Magnoliidae</taxon>
        <taxon>Piperales</taxon>
        <taxon>Aristolochiaceae</taxon>
        <taxon>Aristolochia</taxon>
    </lineage>
</organism>
<dbReference type="GO" id="GO:0005886">
    <property type="term" value="C:plasma membrane"/>
    <property type="evidence" value="ECO:0007669"/>
    <property type="project" value="TreeGrafter"/>
</dbReference>
<feature type="transmembrane region" description="Helical" evidence="16">
    <location>
        <begin position="234"/>
        <end position="255"/>
    </location>
</feature>
<evidence type="ECO:0000256" key="2">
    <source>
        <dbReference type="ARBA" id="ARBA00010159"/>
    </source>
</evidence>
<keyword evidence="13" id="KW-0406">Ion transport</keyword>
<evidence type="ECO:0000256" key="11">
    <source>
        <dbReference type="ARBA" id="ARBA00022958"/>
    </source>
</evidence>
<evidence type="ECO:0000256" key="7">
    <source>
        <dbReference type="ARBA" id="ARBA00022723"/>
    </source>
</evidence>
<evidence type="ECO:0000256" key="13">
    <source>
        <dbReference type="ARBA" id="ARBA00023065"/>
    </source>
</evidence>
<keyword evidence="14 16" id="KW-0472">Membrane</keyword>
<feature type="transmembrane region" description="Helical" evidence="16">
    <location>
        <begin position="288"/>
        <end position="309"/>
    </location>
</feature>
<protein>
    <recommendedName>
        <fullName evidence="17">Potassium channel domain-containing protein</fullName>
    </recommendedName>
</protein>
<keyword evidence="8" id="KW-0677">Repeat</keyword>
<comment type="caution">
    <text evidence="18">The sequence shown here is derived from an EMBL/GenBank/DDBJ whole genome shotgun (WGS) entry which is preliminary data.</text>
</comment>
<reference evidence="18 19" key="1">
    <citation type="submission" date="2021-07" db="EMBL/GenBank/DDBJ databases">
        <title>The Aristolochia fimbriata genome: insights into angiosperm evolution, floral development and chemical biosynthesis.</title>
        <authorList>
            <person name="Jiao Y."/>
        </authorList>
    </citation>
    <scope>NUCLEOTIDE SEQUENCE [LARGE SCALE GENOMIC DNA]</scope>
    <source>
        <strain evidence="18">IBCAS-2021</strain>
        <tissue evidence="18">Leaf</tissue>
    </source>
</reference>